<dbReference type="GO" id="GO:0038022">
    <property type="term" value="F:G protein-coupled olfactory receptor activity"/>
    <property type="evidence" value="ECO:0007669"/>
    <property type="project" value="TreeGrafter"/>
</dbReference>
<dbReference type="PROSITE" id="PS50262">
    <property type="entry name" value="G_PROTEIN_RECEP_F1_2"/>
    <property type="match status" value="1"/>
</dbReference>
<evidence type="ECO:0000256" key="5">
    <source>
        <dbReference type="SAM" id="Phobius"/>
    </source>
</evidence>
<proteinExistence type="predicted"/>
<dbReference type="Pfam" id="PF10326">
    <property type="entry name" value="7TM_GPCR_Str"/>
    <property type="match status" value="1"/>
</dbReference>
<comment type="subcellular location">
    <subcellularLocation>
        <location evidence="1">Membrane</location>
    </subcellularLocation>
</comment>
<keyword evidence="7" id="KW-0675">Receptor</keyword>
<dbReference type="SUPFAM" id="SSF81321">
    <property type="entry name" value="Family A G protein-coupled receptor-like"/>
    <property type="match status" value="1"/>
</dbReference>
<dbReference type="PANTHER" id="PTHR22943">
    <property type="entry name" value="7-TRANSMEMBRANE DOMAIN RECEPTOR C.ELEGANS"/>
    <property type="match status" value="1"/>
</dbReference>
<keyword evidence="3 5" id="KW-1133">Transmembrane helix</keyword>
<feature type="transmembrane region" description="Helical" evidence="5">
    <location>
        <begin position="195"/>
        <end position="221"/>
    </location>
</feature>
<feature type="transmembrane region" description="Helical" evidence="5">
    <location>
        <begin position="59"/>
        <end position="81"/>
    </location>
</feature>
<dbReference type="Proteomes" id="UP000252519">
    <property type="component" value="Unassembled WGS sequence"/>
</dbReference>
<keyword evidence="4 5" id="KW-0472">Membrane</keyword>
<feature type="transmembrane region" description="Helical" evidence="5">
    <location>
        <begin position="16"/>
        <end position="39"/>
    </location>
</feature>
<protein>
    <submittedName>
        <fullName evidence="7">7TM chemoreceptor</fullName>
    </submittedName>
</protein>
<accession>A0A368G2C6</accession>
<dbReference type="EMBL" id="JOJR01000497">
    <property type="protein sequence ID" value="RCN37115.1"/>
    <property type="molecule type" value="Genomic_DNA"/>
</dbReference>
<feature type="domain" description="G-protein coupled receptors family 1 profile" evidence="6">
    <location>
        <begin position="1"/>
        <end position="230"/>
    </location>
</feature>
<evidence type="ECO:0000256" key="4">
    <source>
        <dbReference type="ARBA" id="ARBA00023136"/>
    </source>
</evidence>
<evidence type="ECO:0000313" key="8">
    <source>
        <dbReference type="Proteomes" id="UP000252519"/>
    </source>
</evidence>
<dbReference type="Gene3D" id="1.20.1070.10">
    <property type="entry name" value="Rhodopsin 7-helix transmembrane proteins"/>
    <property type="match status" value="1"/>
</dbReference>
<dbReference type="STRING" id="29170.A0A368G2C6"/>
<dbReference type="InterPro" id="IPR017452">
    <property type="entry name" value="GPCR_Rhodpsn_7TM"/>
</dbReference>
<feature type="transmembrane region" description="Helical" evidence="5">
    <location>
        <begin position="171"/>
        <end position="189"/>
    </location>
</feature>
<organism evidence="7 8">
    <name type="scientific">Ancylostoma caninum</name>
    <name type="common">Dog hookworm</name>
    <dbReference type="NCBI Taxonomy" id="29170"/>
    <lineage>
        <taxon>Eukaryota</taxon>
        <taxon>Metazoa</taxon>
        <taxon>Ecdysozoa</taxon>
        <taxon>Nematoda</taxon>
        <taxon>Chromadorea</taxon>
        <taxon>Rhabditida</taxon>
        <taxon>Rhabditina</taxon>
        <taxon>Rhabditomorpha</taxon>
        <taxon>Strongyloidea</taxon>
        <taxon>Ancylostomatidae</taxon>
        <taxon>Ancylostomatinae</taxon>
        <taxon>Ancylostoma</taxon>
    </lineage>
</organism>
<sequence length="266" mass="31648">MTYSDSNLNHHKWLCHLFLCIFMGMYGLSTILLTMHFVYRYILICKPRRRYFFYKVEWIILWVVVMLGWGFIYGAITYFVFWPTKAFYEFAREEVLTQLSANIDDLTFFCVFTYEHIDGITKVHWRYCIGLFCCMMMMVTTVIVIVYCGVQTIRMLRKACMSPKTLFLHKQLLKALFAQAALPFAFSYTPRFVMFFFTLMGFPGHSFYTFVPSSITFYAFLDPLTNIYFNPDFKRNTVALLRRYLCCRRAEARLVHPQPTSNTAKY</sequence>
<evidence type="ECO:0000259" key="6">
    <source>
        <dbReference type="PROSITE" id="PS50262"/>
    </source>
</evidence>
<dbReference type="InterPro" id="IPR019428">
    <property type="entry name" value="7TM_GPCR_serpentine_rcpt_Str"/>
</dbReference>
<gene>
    <name evidence="7" type="ORF">ANCCAN_17002</name>
</gene>
<evidence type="ECO:0000256" key="3">
    <source>
        <dbReference type="ARBA" id="ARBA00022989"/>
    </source>
</evidence>
<keyword evidence="2 5" id="KW-0812">Transmembrane</keyword>
<name>A0A368G2C6_ANCCA</name>
<dbReference type="GO" id="GO:0005886">
    <property type="term" value="C:plasma membrane"/>
    <property type="evidence" value="ECO:0007669"/>
    <property type="project" value="TreeGrafter"/>
</dbReference>
<dbReference type="AlphaFoldDB" id="A0A368G2C6"/>
<dbReference type="PANTHER" id="PTHR22943:SF248">
    <property type="entry name" value="SEVEN TM RECEPTOR"/>
    <property type="match status" value="1"/>
</dbReference>
<feature type="transmembrane region" description="Helical" evidence="5">
    <location>
        <begin position="124"/>
        <end position="150"/>
    </location>
</feature>
<keyword evidence="8" id="KW-1185">Reference proteome</keyword>
<evidence type="ECO:0000313" key="7">
    <source>
        <dbReference type="EMBL" id="RCN37115.1"/>
    </source>
</evidence>
<evidence type="ECO:0000256" key="2">
    <source>
        <dbReference type="ARBA" id="ARBA00022692"/>
    </source>
</evidence>
<dbReference type="OrthoDB" id="5783895at2759"/>
<comment type="caution">
    <text evidence="7">The sequence shown here is derived from an EMBL/GenBank/DDBJ whole genome shotgun (WGS) entry which is preliminary data.</text>
</comment>
<dbReference type="GO" id="GO:0042048">
    <property type="term" value="P:olfactory behavior"/>
    <property type="evidence" value="ECO:0007669"/>
    <property type="project" value="TreeGrafter"/>
</dbReference>
<reference evidence="7 8" key="1">
    <citation type="submission" date="2014-10" db="EMBL/GenBank/DDBJ databases">
        <title>Draft genome of the hookworm Ancylostoma caninum.</title>
        <authorList>
            <person name="Mitreva M."/>
        </authorList>
    </citation>
    <scope>NUCLEOTIDE SEQUENCE [LARGE SCALE GENOMIC DNA]</scope>
    <source>
        <strain evidence="7 8">Baltimore</strain>
    </source>
</reference>
<evidence type="ECO:0000256" key="1">
    <source>
        <dbReference type="ARBA" id="ARBA00004370"/>
    </source>
</evidence>